<dbReference type="RefSeq" id="WP_218250909.1">
    <property type="nucleotide sequence ID" value="NZ_JABXWD010000016.1"/>
</dbReference>
<evidence type="ECO:0000313" key="7">
    <source>
        <dbReference type="EMBL" id="MBV6340291.1"/>
    </source>
</evidence>
<protein>
    <submittedName>
        <fullName evidence="7">RNA polymerase sigma factor</fullName>
    </submittedName>
</protein>
<dbReference type="Proteomes" id="UP001196980">
    <property type="component" value="Unassembled WGS sequence"/>
</dbReference>
<keyword evidence="2" id="KW-0731">Sigma factor</keyword>
<dbReference type="PANTHER" id="PTHR43133">
    <property type="entry name" value="RNA POLYMERASE ECF-TYPE SIGMA FACTO"/>
    <property type="match status" value="1"/>
</dbReference>
<dbReference type="InterPro" id="IPR007627">
    <property type="entry name" value="RNA_pol_sigma70_r2"/>
</dbReference>
<name>A0ABS6RUI6_9BACT</name>
<dbReference type="NCBIfam" id="TIGR02937">
    <property type="entry name" value="sigma70-ECF"/>
    <property type="match status" value="1"/>
</dbReference>
<gene>
    <name evidence="7" type="ORF">HWQ67_01705</name>
</gene>
<keyword evidence="3" id="KW-0238">DNA-binding</keyword>
<dbReference type="InterPro" id="IPR039425">
    <property type="entry name" value="RNA_pol_sigma-70-like"/>
</dbReference>
<dbReference type="InterPro" id="IPR014284">
    <property type="entry name" value="RNA_pol_sigma-70_dom"/>
</dbReference>
<evidence type="ECO:0000259" key="5">
    <source>
        <dbReference type="Pfam" id="PF04542"/>
    </source>
</evidence>
<keyword evidence="4" id="KW-0804">Transcription</keyword>
<dbReference type="EMBL" id="JABXWD010000016">
    <property type="protein sequence ID" value="MBV6340291.1"/>
    <property type="molecule type" value="Genomic_DNA"/>
</dbReference>
<feature type="domain" description="RNA polymerase sigma-70 region 2" evidence="5">
    <location>
        <begin position="83"/>
        <end position="147"/>
    </location>
</feature>
<keyword evidence="1" id="KW-0805">Transcription regulation</keyword>
<dbReference type="PANTHER" id="PTHR43133:SF8">
    <property type="entry name" value="RNA POLYMERASE SIGMA FACTOR HI_1459-RELATED"/>
    <property type="match status" value="1"/>
</dbReference>
<evidence type="ECO:0000259" key="6">
    <source>
        <dbReference type="Pfam" id="PF08281"/>
    </source>
</evidence>
<comment type="caution">
    <text evidence="7">The sequence shown here is derived from an EMBL/GenBank/DDBJ whole genome shotgun (WGS) entry which is preliminary data.</text>
</comment>
<proteinExistence type="predicted"/>
<dbReference type="Pfam" id="PF04542">
    <property type="entry name" value="Sigma70_r2"/>
    <property type="match status" value="1"/>
</dbReference>
<dbReference type="Pfam" id="PF08281">
    <property type="entry name" value="Sigma70_r4_2"/>
    <property type="match status" value="1"/>
</dbReference>
<evidence type="ECO:0000256" key="1">
    <source>
        <dbReference type="ARBA" id="ARBA00023015"/>
    </source>
</evidence>
<accession>A0ABS6RUI6</accession>
<dbReference type="InterPro" id="IPR013249">
    <property type="entry name" value="RNA_pol_sigma70_r4_t2"/>
</dbReference>
<evidence type="ECO:0000256" key="3">
    <source>
        <dbReference type="ARBA" id="ARBA00023125"/>
    </source>
</evidence>
<feature type="domain" description="RNA polymerase sigma factor 70 region 4 type 2" evidence="6">
    <location>
        <begin position="193"/>
        <end position="240"/>
    </location>
</feature>
<reference evidence="7 8" key="1">
    <citation type="journal article" date="2020" name="J Geophys Res Biogeosci">
        <title>Magnetotaxis as an Adaptation to Enable Bacterial Shuttling of Microbial Sulfur and Sulfur Cycling Across Aquatic Oxic#Anoxic Interfaces.</title>
        <authorList>
            <person name="Li J."/>
            <person name="Liu P."/>
            <person name="Wang J."/>
            <person name="Roberts A.P."/>
            <person name="Pan Y."/>
        </authorList>
    </citation>
    <scope>NUCLEOTIDE SEQUENCE [LARGE SCALE GENOMIC DNA]</scope>
    <source>
        <strain evidence="7 8">MYR-1_YQ</strain>
    </source>
</reference>
<sequence length="258" mass="29661">MNSNDNDNIARFDCVQYKKGAAPPPFRTPCKGRGEAPLPRRSPLDPVKNATFSVFNPIEICQSDENIIASILGGATDDFEIILRRYEKYVFAIVIKHVPYESSHEVAHEVFIKIYYSLGSFKGKTPFKHFVATIAVRTCYDYWREHYRSMEAPMSSLTQEHSNWCESIIAEESLETFRRQRDTREAQEVLRWALSVMSAQERMVLTLIHLEGLSVKETAELLGWSAINVKVRAHRARAKLRKQILKLINIKDKDGGER</sequence>
<evidence type="ECO:0000256" key="4">
    <source>
        <dbReference type="ARBA" id="ARBA00023163"/>
    </source>
</evidence>
<dbReference type="CDD" id="cd06171">
    <property type="entry name" value="Sigma70_r4"/>
    <property type="match status" value="1"/>
</dbReference>
<keyword evidence="8" id="KW-1185">Reference proteome</keyword>
<evidence type="ECO:0000256" key="2">
    <source>
        <dbReference type="ARBA" id="ARBA00023082"/>
    </source>
</evidence>
<evidence type="ECO:0000313" key="8">
    <source>
        <dbReference type="Proteomes" id="UP001196980"/>
    </source>
</evidence>
<organism evidence="7 8">
    <name type="scientific">Candidatus Magnetobacterium casense</name>
    <dbReference type="NCBI Taxonomy" id="1455061"/>
    <lineage>
        <taxon>Bacteria</taxon>
        <taxon>Pseudomonadati</taxon>
        <taxon>Nitrospirota</taxon>
        <taxon>Thermodesulfovibrionia</taxon>
        <taxon>Thermodesulfovibrionales</taxon>
        <taxon>Candidatus Magnetobacteriaceae</taxon>
        <taxon>Candidatus Magnetobacterium</taxon>
    </lineage>
</organism>